<reference evidence="2" key="1">
    <citation type="submission" date="2016-09" db="EMBL/GenBank/DDBJ databases">
        <authorList>
            <person name="Koehorst J."/>
        </authorList>
    </citation>
    <scope>NUCLEOTIDE SEQUENCE [LARGE SCALE GENOMIC DNA]</scope>
</reference>
<dbReference type="EMBL" id="LT629973">
    <property type="protein sequence ID" value="SEH97043.1"/>
    <property type="molecule type" value="Genomic_DNA"/>
</dbReference>
<gene>
    <name evidence="1" type="ORF">PYTT_2180</name>
</gene>
<organism evidence="1 2">
    <name type="scientific">Akkermansia glycaniphila</name>
    <dbReference type="NCBI Taxonomy" id="1679444"/>
    <lineage>
        <taxon>Bacteria</taxon>
        <taxon>Pseudomonadati</taxon>
        <taxon>Verrucomicrobiota</taxon>
        <taxon>Verrucomicrobiia</taxon>
        <taxon>Verrucomicrobiales</taxon>
        <taxon>Akkermansiaceae</taxon>
        <taxon>Akkermansia</taxon>
    </lineage>
</organism>
<sequence>MNDPVARLKALFPEYPLPDAESYRVCIRLFAYRVYESPIVEFCEYVHARRLSWFECSWEADILPLEEDTTILPYHVLITPFLRYYMPTCLHVAIRYFQGEYARKDVGNVKLFVERTLFIMAAFEMLLSDEERQFMADADALFADNELYKEARKVAVAFRAWKCEG</sequence>
<dbReference type="RefSeq" id="WP_067771919.1">
    <property type="nucleotide sequence ID" value="NZ_LIGX01000001.1"/>
</dbReference>
<dbReference type="AlphaFoldDB" id="A0A1C7PFT6"/>
<name>A0A1C7PFT6_9BACT</name>
<dbReference type="KEGG" id="agl:PYTT_2180"/>
<protein>
    <submittedName>
        <fullName evidence="1">Uncharacterized protein</fullName>
    </submittedName>
</protein>
<evidence type="ECO:0000313" key="1">
    <source>
        <dbReference type="EMBL" id="SEH97043.1"/>
    </source>
</evidence>
<proteinExistence type="predicted"/>
<dbReference type="Proteomes" id="UP000176204">
    <property type="component" value="Chromosome I"/>
</dbReference>
<keyword evidence="2" id="KW-1185">Reference proteome</keyword>
<dbReference type="OrthoDB" id="199955at2"/>
<accession>A0A1C7PFT6</accession>
<dbReference type="STRING" id="1679444.PYTT_2180"/>
<evidence type="ECO:0000313" key="2">
    <source>
        <dbReference type="Proteomes" id="UP000176204"/>
    </source>
</evidence>